<proteinExistence type="predicted"/>
<reference evidence="2 3" key="1">
    <citation type="submission" date="2023-07" db="EMBL/GenBank/DDBJ databases">
        <title>Sorghum-associated microbial communities from plants grown in Nebraska, USA.</title>
        <authorList>
            <person name="Schachtman D."/>
        </authorList>
    </citation>
    <scope>NUCLEOTIDE SEQUENCE [LARGE SCALE GENOMIC DNA]</scope>
    <source>
        <strain evidence="2 3">BE167</strain>
    </source>
</reference>
<dbReference type="RefSeq" id="WP_310061948.1">
    <property type="nucleotide sequence ID" value="NZ_JAVDVQ010000034.1"/>
</dbReference>
<accession>A0ABU1UI53</accession>
<feature type="compositionally biased region" description="Low complexity" evidence="1">
    <location>
        <begin position="92"/>
        <end position="106"/>
    </location>
</feature>
<sequence>MSLGDEESEQRRRFAESLRHADVSAEELWLRYFTLGGQAGQFEVEAYIHGAMALPALQRDILAHALNERLDELYSGAPRAPYSVDGHDGTPDDGPGSGPATDPGDE</sequence>
<comment type="caution">
    <text evidence="2">The sequence shown here is derived from an EMBL/GenBank/DDBJ whole genome shotgun (WGS) entry which is preliminary data.</text>
</comment>
<protein>
    <submittedName>
        <fullName evidence="2">Uncharacterized protein</fullName>
    </submittedName>
</protein>
<evidence type="ECO:0000256" key="1">
    <source>
        <dbReference type="SAM" id="MobiDB-lite"/>
    </source>
</evidence>
<feature type="region of interest" description="Disordered" evidence="1">
    <location>
        <begin position="77"/>
        <end position="106"/>
    </location>
</feature>
<dbReference type="EMBL" id="JAVDVQ010000034">
    <property type="protein sequence ID" value="MDR7084869.1"/>
    <property type="molecule type" value="Genomic_DNA"/>
</dbReference>
<dbReference type="Proteomes" id="UP001252243">
    <property type="component" value="Unassembled WGS sequence"/>
</dbReference>
<organism evidence="2 3">
    <name type="scientific">Arthrobacter ginsengisoli</name>
    <dbReference type="NCBI Taxonomy" id="1356565"/>
    <lineage>
        <taxon>Bacteria</taxon>
        <taxon>Bacillati</taxon>
        <taxon>Actinomycetota</taxon>
        <taxon>Actinomycetes</taxon>
        <taxon>Micrococcales</taxon>
        <taxon>Micrococcaceae</taxon>
        <taxon>Arthrobacter</taxon>
    </lineage>
</organism>
<evidence type="ECO:0000313" key="3">
    <source>
        <dbReference type="Proteomes" id="UP001252243"/>
    </source>
</evidence>
<gene>
    <name evidence="2" type="ORF">J2X01_004186</name>
</gene>
<evidence type="ECO:0000313" key="2">
    <source>
        <dbReference type="EMBL" id="MDR7084869.1"/>
    </source>
</evidence>
<name>A0ABU1UI53_9MICC</name>
<keyword evidence="3" id="KW-1185">Reference proteome</keyword>